<evidence type="ECO:0000313" key="12">
    <source>
        <dbReference type="Proteomes" id="UP001596547"/>
    </source>
</evidence>
<keyword evidence="2 8" id="KW-0813">Transport</keyword>
<dbReference type="Proteomes" id="UP001596547">
    <property type="component" value="Unassembled WGS sequence"/>
</dbReference>
<evidence type="ECO:0000256" key="3">
    <source>
        <dbReference type="ARBA" id="ARBA00022475"/>
    </source>
</evidence>
<evidence type="ECO:0000256" key="4">
    <source>
        <dbReference type="ARBA" id="ARBA00022519"/>
    </source>
</evidence>
<protein>
    <submittedName>
        <fullName evidence="11">ABC transporter permease</fullName>
    </submittedName>
</protein>
<comment type="subcellular location">
    <subcellularLocation>
        <location evidence="1">Cell inner membrane</location>
        <topology evidence="1">Multi-pass membrane protein</topology>
    </subcellularLocation>
    <subcellularLocation>
        <location evidence="8">Cell membrane</location>
        <topology evidence="8">Multi-pass membrane protein</topology>
    </subcellularLocation>
</comment>
<feature type="transmembrane region" description="Helical" evidence="8">
    <location>
        <begin position="261"/>
        <end position="279"/>
    </location>
</feature>
<keyword evidence="7 8" id="KW-0472">Membrane</keyword>
<dbReference type="GO" id="GO:0005886">
    <property type="term" value="C:plasma membrane"/>
    <property type="evidence" value="ECO:0007669"/>
    <property type="project" value="UniProtKB-SubCell"/>
</dbReference>
<feature type="transmembrane region" description="Helical" evidence="8">
    <location>
        <begin position="219"/>
        <end position="241"/>
    </location>
</feature>
<dbReference type="PANTHER" id="PTHR43357">
    <property type="entry name" value="INNER MEMBRANE ABC TRANSPORTER PERMEASE PROTEIN YDCV"/>
    <property type="match status" value="1"/>
</dbReference>
<keyword evidence="3" id="KW-1003">Cell membrane</keyword>
<feature type="transmembrane region" description="Helical" evidence="8">
    <location>
        <begin position="160"/>
        <end position="180"/>
    </location>
</feature>
<feature type="transmembrane region" description="Helical" evidence="8">
    <location>
        <begin position="353"/>
        <end position="375"/>
    </location>
</feature>
<feature type="transmembrane region" description="Helical" evidence="8">
    <location>
        <begin position="517"/>
        <end position="540"/>
    </location>
</feature>
<feature type="region of interest" description="Disordered" evidence="9">
    <location>
        <begin position="1"/>
        <end position="26"/>
    </location>
</feature>
<dbReference type="GeneID" id="79315029"/>
<keyword evidence="12" id="KW-1185">Reference proteome</keyword>
<dbReference type="PANTHER" id="PTHR43357:SF3">
    <property type="entry name" value="FE(3+)-TRANSPORT SYSTEM PERMEASE PROTEIN FBPB 2"/>
    <property type="match status" value="1"/>
</dbReference>
<feature type="transmembrane region" description="Helical" evidence="8">
    <location>
        <begin position="387"/>
        <end position="407"/>
    </location>
</feature>
<feature type="transmembrane region" description="Helical" evidence="8">
    <location>
        <begin position="463"/>
        <end position="485"/>
    </location>
</feature>
<dbReference type="Pfam" id="PF00528">
    <property type="entry name" value="BPD_transp_1"/>
    <property type="match status" value="2"/>
</dbReference>
<comment type="similarity">
    <text evidence="8">Belongs to the binding-protein-dependent transport system permease family.</text>
</comment>
<evidence type="ECO:0000313" key="11">
    <source>
        <dbReference type="EMBL" id="MFC7316050.1"/>
    </source>
</evidence>
<dbReference type="InterPro" id="IPR035906">
    <property type="entry name" value="MetI-like_sf"/>
</dbReference>
<evidence type="ECO:0000259" key="10">
    <source>
        <dbReference type="PROSITE" id="PS50928"/>
    </source>
</evidence>
<feature type="transmembrane region" description="Helical" evidence="8">
    <location>
        <begin position="116"/>
        <end position="140"/>
    </location>
</feature>
<feature type="domain" description="ABC transmembrane type-1" evidence="10">
    <location>
        <begin position="80"/>
        <end position="280"/>
    </location>
</feature>
<gene>
    <name evidence="11" type="ORF">ACFQPE_04470</name>
</gene>
<evidence type="ECO:0000256" key="5">
    <source>
        <dbReference type="ARBA" id="ARBA00022692"/>
    </source>
</evidence>
<dbReference type="PROSITE" id="PS50928">
    <property type="entry name" value="ABC_TM1"/>
    <property type="match status" value="2"/>
</dbReference>
<comment type="caution">
    <text evidence="11">The sequence shown here is derived from an EMBL/GenBank/DDBJ whole genome shotgun (WGS) entry which is preliminary data.</text>
</comment>
<evidence type="ECO:0000256" key="2">
    <source>
        <dbReference type="ARBA" id="ARBA00022448"/>
    </source>
</evidence>
<dbReference type="EMBL" id="JBHTBF010000001">
    <property type="protein sequence ID" value="MFC7316050.1"/>
    <property type="molecule type" value="Genomic_DNA"/>
</dbReference>
<dbReference type="CDD" id="cd06261">
    <property type="entry name" value="TM_PBP2"/>
    <property type="match status" value="2"/>
</dbReference>
<keyword evidence="4" id="KW-0997">Cell inner membrane</keyword>
<evidence type="ECO:0000256" key="7">
    <source>
        <dbReference type="ARBA" id="ARBA00023136"/>
    </source>
</evidence>
<dbReference type="Gene3D" id="1.10.3720.10">
    <property type="entry name" value="MetI-like"/>
    <property type="match status" value="2"/>
</dbReference>
<sequence>MTAGGPTADERGATGERGASAGDEGAARASDRLPIAPTVASGVVAAAVLLPLLWLVRTALAGGPGEAVALLARPETLRVFVNSAALVAAVTGASILLGVPLAYLTVRTDLPLRRSLTVAVSLPLVVPSYIGAFAFVSAFGPKGAFQRVLAPLGVESLPRIYGFAGATLVLTLYTYPYVYITTRAALASLDTRLVDAARTLDHSRWEAFRRVTVPQIRPAVAAGSLLVALYTLSDFGTPAIMRFDAFTRVIYVEFTTFGRDLAALLSLLLVAVTLVILALESRVRGTGPLYAVGGRHGDTVPLGRWTAPAVLFCAAVPALALVVPLLILGAWFVNGASGGAALDFRMEYVFNSVGVSGATAVAATAAALPVAYLAARHRSRLTESFERATYVGYAVPGVVLGLALVYLGTSYATPIYQTLYLLVFAYVVRFLPQAVGSLRASFLRVDPALPEAARTLGRTSAGAFRAVTLPLVAPGLLGGWALVFLTTMKELPATLLLAPTGFDTLVTRIWSAYGQGYFGYAVIPALILLGVSALSMLLIISQEGYDVR</sequence>
<feature type="transmembrane region" description="Helical" evidence="8">
    <location>
        <begin position="419"/>
        <end position="442"/>
    </location>
</feature>
<dbReference type="AlphaFoldDB" id="A0ABD6A6P7"/>
<dbReference type="RefSeq" id="WP_276305447.1">
    <property type="nucleotide sequence ID" value="NZ_CP119992.1"/>
</dbReference>
<reference evidence="11 12" key="1">
    <citation type="journal article" date="2019" name="Int. J. Syst. Evol. Microbiol.">
        <title>The Global Catalogue of Microorganisms (GCM) 10K type strain sequencing project: providing services to taxonomists for standard genome sequencing and annotation.</title>
        <authorList>
            <consortium name="The Broad Institute Genomics Platform"/>
            <consortium name="The Broad Institute Genome Sequencing Center for Infectious Disease"/>
            <person name="Wu L."/>
            <person name="Ma J."/>
        </authorList>
    </citation>
    <scope>NUCLEOTIDE SEQUENCE [LARGE SCALE GENOMIC DNA]</scope>
    <source>
        <strain evidence="11 12">PSR21</strain>
    </source>
</reference>
<feature type="transmembrane region" description="Helical" evidence="8">
    <location>
        <begin position="309"/>
        <end position="333"/>
    </location>
</feature>
<keyword evidence="5 8" id="KW-0812">Transmembrane</keyword>
<accession>A0ABD6A6P7</accession>
<name>A0ABD6A6P7_9EURY</name>
<evidence type="ECO:0000256" key="1">
    <source>
        <dbReference type="ARBA" id="ARBA00004429"/>
    </source>
</evidence>
<dbReference type="SUPFAM" id="SSF161098">
    <property type="entry name" value="MetI-like"/>
    <property type="match status" value="2"/>
</dbReference>
<organism evidence="11 12">
    <name type="scientific">Halomarina halobia</name>
    <dbReference type="NCBI Taxonomy" id="3033386"/>
    <lineage>
        <taxon>Archaea</taxon>
        <taxon>Methanobacteriati</taxon>
        <taxon>Methanobacteriota</taxon>
        <taxon>Stenosarchaea group</taxon>
        <taxon>Halobacteria</taxon>
        <taxon>Halobacteriales</taxon>
        <taxon>Natronomonadaceae</taxon>
        <taxon>Halomarina</taxon>
    </lineage>
</organism>
<feature type="transmembrane region" description="Helical" evidence="8">
    <location>
        <begin position="80"/>
        <end position="104"/>
    </location>
</feature>
<keyword evidence="6 8" id="KW-1133">Transmembrane helix</keyword>
<proteinExistence type="inferred from homology"/>
<feature type="transmembrane region" description="Helical" evidence="8">
    <location>
        <begin position="38"/>
        <end position="60"/>
    </location>
</feature>
<evidence type="ECO:0000256" key="6">
    <source>
        <dbReference type="ARBA" id="ARBA00022989"/>
    </source>
</evidence>
<dbReference type="InterPro" id="IPR000515">
    <property type="entry name" value="MetI-like"/>
</dbReference>
<evidence type="ECO:0000256" key="9">
    <source>
        <dbReference type="SAM" id="MobiDB-lite"/>
    </source>
</evidence>
<feature type="domain" description="ABC transmembrane type-1" evidence="10">
    <location>
        <begin position="349"/>
        <end position="539"/>
    </location>
</feature>
<evidence type="ECO:0000256" key="8">
    <source>
        <dbReference type="RuleBase" id="RU363032"/>
    </source>
</evidence>